<feature type="domain" description="Protein FecR C-terminal" evidence="3">
    <location>
        <begin position="253"/>
        <end position="320"/>
    </location>
</feature>
<sequence>MDQQQSPTGQARALLQRYLQGTTTPEENKIVEQWYNSLGFQAMPDSAQQKESIRQSVLQQVTAQTQPGKNKKAVIRRLSYQLTAAAACLLLIVAGIRYFTTSTSGQQLPGTTLYAGKHTRKKTVLPDGTVVTLNAASSLYIPAGFGKDGRNVALSGEAFFEVKAQPEQPFRIHSDRMVTTVLGTSFNIKAYPGEETSKVAVVSGAVQVKLPGLATVPQRLQANESLRYNPASGEQWRLQEAAAGMARWQQQVLDFNDAPITDIVAELRRHYADSIRLVATPADTAHYTITFRQENLENILQVLSGLTGITSQHINGTVIIHTKTAMQHMK</sequence>
<evidence type="ECO:0000313" key="5">
    <source>
        <dbReference type="Proteomes" id="UP001207742"/>
    </source>
</evidence>
<evidence type="ECO:0000313" key="4">
    <source>
        <dbReference type="EMBL" id="MCW3485584.1"/>
    </source>
</evidence>
<organism evidence="4 5">
    <name type="scientific">Chitinophaga nivalis</name>
    <dbReference type="NCBI Taxonomy" id="2991709"/>
    <lineage>
        <taxon>Bacteria</taxon>
        <taxon>Pseudomonadati</taxon>
        <taxon>Bacteroidota</taxon>
        <taxon>Chitinophagia</taxon>
        <taxon>Chitinophagales</taxon>
        <taxon>Chitinophagaceae</taxon>
        <taxon>Chitinophaga</taxon>
    </lineage>
</organism>
<evidence type="ECO:0000256" key="1">
    <source>
        <dbReference type="SAM" id="Phobius"/>
    </source>
</evidence>
<dbReference type="Pfam" id="PF16344">
    <property type="entry name" value="FecR_C"/>
    <property type="match status" value="1"/>
</dbReference>
<keyword evidence="1" id="KW-0812">Transmembrane</keyword>
<dbReference type="PIRSF" id="PIRSF018266">
    <property type="entry name" value="FecR"/>
    <property type="match status" value="1"/>
</dbReference>
<gene>
    <name evidence="4" type="ORF">OL497_16870</name>
</gene>
<keyword evidence="5" id="KW-1185">Reference proteome</keyword>
<dbReference type="Gene3D" id="3.55.50.30">
    <property type="match status" value="1"/>
</dbReference>
<comment type="caution">
    <text evidence="4">The sequence shown here is derived from an EMBL/GenBank/DDBJ whole genome shotgun (WGS) entry which is preliminary data.</text>
</comment>
<protein>
    <submittedName>
        <fullName evidence="4">FecR domain-containing protein</fullName>
    </submittedName>
</protein>
<accession>A0ABT3INL8</accession>
<dbReference type="PANTHER" id="PTHR30273:SF2">
    <property type="entry name" value="PROTEIN FECR"/>
    <property type="match status" value="1"/>
</dbReference>
<dbReference type="PANTHER" id="PTHR30273">
    <property type="entry name" value="PERIPLASMIC SIGNAL SENSOR AND SIGMA FACTOR ACTIVATOR FECR-RELATED"/>
    <property type="match status" value="1"/>
</dbReference>
<proteinExistence type="predicted"/>
<dbReference type="InterPro" id="IPR006860">
    <property type="entry name" value="FecR"/>
</dbReference>
<dbReference type="RefSeq" id="WP_264732154.1">
    <property type="nucleotide sequence ID" value="NZ_JAPDNR010000001.1"/>
</dbReference>
<dbReference type="Pfam" id="PF04773">
    <property type="entry name" value="FecR"/>
    <property type="match status" value="1"/>
</dbReference>
<name>A0ABT3INL8_9BACT</name>
<feature type="transmembrane region" description="Helical" evidence="1">
    <location>
        <begin position="78"/>
        <end position="99"/>
    </location>
</feature>
<dbReference type="Gene3D" id="2.60.120.1440">
    <property type="match status" value="1"/>
</dbReference>
<dbReference type="EMBL" id="JAPDNS010000002">
    <property type="protein sequence ID" value="MCW3485584.1"/>
    <property type="molecule type" value="Genomic_DNA"/>
</dbReference>
<keyword evidence="1" id="KW-0472">Membrane</keyword>
<dbReference type="InterPro" id="IPR032508">
    <property type="entry name" value="FecR_C"/>
</dbReference>
<dbReference type="InterPro" id="IPR012373">
    <property type="entry name" value="Ferrdict_sens_TM"/>
</dbReference>
<feature type="domain" description="FecR protein" evidence="2">
    <location>
        <begin position="113"/>
        <end position="207"/>
    </location>
</feature>
<evidence type="ECO:0000259" key="3">
    <source>
        <dbReference type="Pfam" id="PF16344"/>
    </source>
</evidence>
<dbReference type="Proteomes" id="UP001207742">
    <property type="component" value="Unassembled WGS sequence"/>
</dbReference>
<reference evidence="4 5" key="1">
    <citation type="submission" date="2022-10" db="EMBL/GenBank/DDBJ databases">
        <title>Chitinophaga nivalis PC15 sp. nov., isolated from Pyeongchang county, South Korea.</title>
        <authorList>
            <person name="Trinh H.N."/>
        </authorList>
    </citation>
    <scope>NUCLEOTIDE SEQUENCE [LARGE SCALE GENOMIC DNA]</scope>
    <source>
        <strain evidence="4 5">PC14</strain>
    </source>
</reference>
<keyword evidence="1" id="KW-1133">Transmembrane helix</keyword>
<evidence type="ECO:0000259" key="2">
    <source>
        <dbReference type="Pfam" id="PF04773"/>
    </source>
</evidence>